<keyword evidence="2" id="KW-1185">Reference proteome</keyword>
<gene>
    <name evidence="1" type="ORF">N8T08_001427</name>
</gene>
<name>A0ACC3B9Z9_9EURO</name>
<dbReference type="EMBL" id="JAOPJF010000012">
    <property type="protein sequence ID" value="KAK1147350.1"/>
    <property type="molecule type" value="Genomic_DNA"/>
</dbReference>
<dbReference type="Proteomes" id="UP001177260">
    <property type="component" value="Unassembled WGS sequence"/>
</dbReference>
<reference evidence="1 2" key="1">
    <citation type="journal article" date="2023" name="ACS Omega">
        <title>Identification of the Neoaspergillic Acid Biosynthesis Gene Cluster by Establishing an In Vitro CRISPR-Ribonucleoprotein Genetic System in Aspergillus melleus.</title>
        <authorList>
            <person name="Yuan B."/>
            <person name="Grau M.F."/>
            <person name="Murata R.M."/>
            <person name="Torok T."/>
            <person name="Venkateswaran K."/>
            <person name="Stajich J.E."/>
            <person name="Wang C.C.C."/>
        </authorList>
    </citation>
    <scope>NUCLEOTIDE SEQUENCE [LARGE SCALE GENOMIC DNA]</scope>
    <source>
        <strain evidence="1 2">IMV 1140</strain>
    </source>
</reference>
<evidence type="ECO:0000313" key="2">
    <source>
        <dbReference type="Proteomes" id="UP001177260"/>
    </source>
</evidence>
<accession>A0ACC3B9Z9</accession>
<proteinExistence type="predicted"/>
<comment type="caution">
    <text evidence="1">The sequence shown here is derived from an EMBL/GenBank/DDBJ whole genome shotgun (WGS) entry which is preliminary data.</text>
</comment>
<organism evidence="1 2">
    <name type="scientific">Aspergillus melleus</name>
    <dbReference type="NCBI Taxonomy" id="138277"/>
    <lineage>
        <taxon>Eukaryota</taxon>
        <taxon>Fungi</taxon>
        <taxon>Dikarya</taxon>
        <taxon>Ascomycota</taxon>
        <taxon>Pezizomycotina</taxon>
        <taxon>Eurotiomycetes</taxon>
        <taxon>Eurotiomycetidae</taxon>
        <taxon>Eurotiales</taxon>
        <taxon>Aspergillaceae</taxon>
        <taxon>Aspergillus</taxon>
        <taxon>Aspergillus subgen. Circumdati</taxon>
    </lineage>
</organism>
<sequence length="341" mass="37629">MIPINSQDPVDPHSVESQYKSAIYPPRSCFSNDNYTVGWICTTSTAYVAAQEFLDEEHGRPQSVSVHDTTDYTLGRIQDHNTVMALVPDLENGSSSAATVARDMLHSFPNVNIGMMIGIAGGFPSQDNDIRLGDVVVCATRDGNGGVLQLDIGTRIQEKGLYPTGLLNQPPSLLRNAVNGYRAEIERKGHRFVQIINGILERNPRLREKYQRPQSDADKLFKSYVVHDKSCAALCSNDPSLLEQRPERAHKNDNPAIHYGLIGSGNQIIKDAAYRDVFSASRNVLCSEKNAAGLMNHFPCIVICGVCNYADTHSNKQWEGYAAMVAAAYAKSLLYRISPRK</sequence>
<protein>
    <submittedName>
        <fullName evidence="1">Uncharacterized protein</fullName>
    </submittedName>
</protein>
<evidence type="ECO:0000313" key="1">
    <source>
        <dbReference type="EMBL" id="KAK1147350.1"/>
    </source>
</evidence>